<dbReference type="EMBL" id="JBHTMA010000040">
    <property type="protein sequence ID" value="MFD1229348.1"/>
    <property type="molecule type" value="Genomic_DNA"/>
</dbReference>
<feature type="transmembrane region" description="Helical" evidence="9">
    <location>
        <begin position="69"/>
        <end position="91"/>
    </location>
</feature>
<keyword evidence="7 9" id="KW-1133">Transmembrane helix</keyword>
<dbReference type="RefSeq" id="WP_289386907.1">
    <property type="nucleotide sequence ID" value="NZ_JAUCBM010000004.1"/>
</dbReference>
<evidence type="ECO:0000259" key="10">
    <source>
        <dbReference type="PROSITE" id="PS50928"/>
    </source>
</evidence>
<organism evidence="11 12">
    <name type="scientific">Pseudochrobactrum kiredjianiae</name>
    <dbReference type="NCBI Taxonomy" id="386305"/>
    <lineage>
        <taxon>Bacteria</taxon>
        <taxon>Pseudomonadati</taxon>
        <taxon>Pseudomonadota</taxon>
        <taxon>Alphaproteobacteria</taxon>
        <taxon>Hyphomicrobiales</taxon>
        <taxon>Brucellaceae</taxon>
        <taxon>Pseudochrobactrum</taxon>
    </lineage>
</organism>
<feature type="transmembrane region" description="Helical" evidence="9">
    <location>
        <begin position="103"/>
        <end position="124"/>
    </location>
</feature>
<evidence type="ECO:0000313" key="11">
    <source>
        <dbReference type="EMBL" id="MFD1229348.1"/>
    </source>
</evidence>
<dbReference type="PANTHER" id="PTHR30614">
    <property type="entry name" value="MEMBRANE COMPONENT OF AMINO ACID ABC TRANSPORTER"/>
    <property type="match status" value="1"/>
</dbReference>
<sequence length="277" mass="31382">MTTITDTPSERVFRPAEPPRPWTGARITGHVFVGIWLALFAGLAIYLYNSWQIDLIETYGPRYWSGLKTTLVLVSISIVLGALLSLPVALARMSDNRILGAIAYGYVYFFRGTPLLAQIFLIYYGLGTFRPFLETIGLWGFFREAWYCAVLAFTLNTAAYQAEILRGAIASVPKGQWEGAHALGLSKFQTFRKIILPQALIVALRPYGNEIILMIKGSAIVAIITVYDLMGETRRAYSRTFDFQTYLWAAIIYLAIVEVLRNIIEWIERRITIHLIR</sequence>
<dbReference type="CDD" id="cd06261">
    <property type="entry name" value="TM_PBP2"/>
    <property type="match status" value="1"/>
</dbReference>
<evidence type="ECO:0000256" key="5">
    <source>
        <dbReference type="ARBA" id="ARBA00022519"/>
    </source>
</evidence>
<keyword evidence="5" id="KW-0997">Cell inner membrane</keyword>
<keyword evidence="4" id="KW-1003">Cell membrane</keyword>
<comment type="similarity">
    <text evidence="2">Belongs to the binding-protein-dependent transport system permease family. HisMQ subfamily.</text>
</comment>
<dbReference type="Proteomes" id="UP001597263">
    <property type="component" value="Unassembled WGS sequence"/>
</dbReference>
<evidence type="ECO:0000256" key="2">
    <source>
        <dbReference type="ARBA" id="ARBA00010072"/>
    </source>
</evidence>
<dbReference type="InterPro" id="IPR043429">
    <property type="entry name" value="ArtM/GltK/GlnP/TcyL/YhdX-like"/>
</dbReference>
<feature type="transmembrane region" description="Helical" evidence="9">
    <location>
        <begin position="211"/>
        <end position="230"/>
    </location>
</feature>
<name>A0ABW3V8W6_9HYPH</name>
<dbReference type="InterPro" id="IPR000515">
    <property type="entry name" value="MetI-like"/>
</dbReference>
<dbReference type="InterPro" id="IPR035906">
    <property type="entry name" value="MetI-like_sf"/>
</dbReference>
<keyword evidence="12" id="KW-1185">Reference proteome</keyword>
<dbReference type="NCBIfam" id="TIGR01726">
    <property type="entry name" value="HEQRo_perm_3TM"/>
    <property type="match status" value="1"/>
</dbReference>
<reference evidence="12" key="1">
    <citation type="journal article" date="2019" name="Int. J. Syst. Evol. Microbiol.">
        <title>The Global Catalogue of Microorganisms (GCM) 10K type strain sequencing project: providing services to taxonomists for standard genome sequencing and annotation.</title>
        <authorList>
            <consortium name="The Broad Institute Genomics Platform"/>
            <consortium name="The Broad Institute Genome Sequencing Center for Infectious Disease"/>
            <person name="Wu L."/>
            <person name="Ma J."/>
        </authorList>
    </citation>
    <scope>NUCLEOTIDE SEQUENCE [LARGE SCALE GENOMIC DNA]</scope>
    <source>
        <strain evidence="12">CCUG 49584</strain>
    </source>
</reference>
<dbReference type="InterPro" id="IPR010065">
    <property type="entry name" value="AA_ABC_transptr_permease_3TM"/>
</dbReference>
<evidence type="ECO:0000256" key="7">
    <source>
        <dbReference type="ARBA" id="ARBA00022989"/>
    </source>
</evidence>
<accession>A0ABW3V8W6</accession>
<dbReference type="SUPFAM" id="SSF161098">
    <property type="entry name" value="MetI-like"/>
    <property type="match status" value="1"/>
</dbReference>
<comment type="caution">
    <text evidence="11">The sequence shown here is derived from an EMBL/GenBank/DDBJ whole genome shotgun (WGS) entry which is preliminary data.</text>
</comment>
<evidence type="ECO:0000256" key="8">
    <source>
        <dbReference type="ARBA" id="ARBA00023136"/>
    </source>
</evidence>
<feature type="transmembrane region" description="Helical" evidence="9">
    <location>
        <begin position="245"/>
        <end position="264"/>
    </location>
</feature>
<dbReference type="PANTHER" id="PTHR30614:SF10">
    <property type="entry name" value="ARGININE ABC TRANSPORTER PERMEASE PROTEIN ARTM"/>
    <property type="match status" value="1"/>
</dbReference>
<feature type="transmembrane region" description="Helical" evidence="9">
    <location>
        <begin position="27"/>
        <end position="49"/>
    </location>
</feature>
<keyword evidence="8 9" id="KW-0472">Membrane</keyword>
<evidence type="ECO:0000256" key="4">
    <source>
        <dbReference type="ARBA" id="ARBA00022475"/>
    </source>
</evidence>
<dbReference type="Pfam" id="PF00528">
    <property type="entry name" value="BPD_transp_1"/>
    <property type="match status" value="1"/>
</dbReference>
<feature type="domain" description="ABC transmembrane type-1" evidence="10">
    <location>
        <begin position="67"/>
        <end position="264"/>
    </location>
</feature>
<keyword evidence="3 9" id="KW-0813">Transport</keyword>
<feature type="transmembrane region" description="Helical" evidence="9">
    <location>
        <begin position="136"/>
        <end position="156"/>
    </location>
</feature>
<evidence type="ECO:0000256" key="6">
    <source>
        <dbReference type="ARBA" id="ARBA00022692"/>
    </source>
</evidence>
<evidence type="ECO:0000256" key="3">
    <source>
        <dbReference type="ARBA" id="ARBA00022448"/>
    </source>
</evidence>
<comment type="subcellular location">
    <subcellularLocation>
        <location evidence="1">Cell inner membrane</location>
        <topology evidence="1">Multi-pass membrane protein</topology>
    </subcellularLocation>
    <subcellularLocation>
        <location evidence="9">Cell membrane</location>
        <topology evidence="9">Multi-pass membrane protein</topology>
    </subcellularLocation>
</comment>
<keyword evidence="6 9" id="KW-0812">Transmembrane</keyword>
<protein>
    <submittedName>
        <fullName evidence="11">ABC transporter permease</fullName>
    </submittedName>
</protein>
<evidence type="ECO:0000313" key="12">
    <source>
        <dbReference type="Proteomes" id="UP001597263"/>
    </source>
</evidence>
<proteinExistence type="inferred from homology"/>
<evidence type="ECO:0000256" key="1">
    <source>
        <dbReference type="ARBA" id="ARBA00004429"/>
    </source>
</evidence>
<gene>
    <name evidence="11" type="ORF">ACFQ35_19580</name>
</gene>
<dbReference type="PROSITE" id="PS50928">
    <property type="entry name" value="ABC_TM1"/>
    <property type="match status" value="1"/>
</dbReference>
<dbReference type="Gene3D" id="1.10.3720.10">
    <property type="entry name" value="MetI-like"/>
    <property type="match status" value="1"/>
</dbReference>
<evidence type="ECO:0000256" key="9">
    <source>
        <dbReference type="RuleBase" id="RU363032"/>
    </source>
</evidence>